<organism evidence="2 3">
    <name type="scientific">Sunxiuqinia elliptica</name>
    <dbReference type="NCBI Taxonomy" id="655355"/>
    <lineage>
        <taxon>Bacteria</taxon>
        <taxon>Pseudomonadati</taxon>
        <taxon>Bacteroidota</taxon>
        <taxon>Bacteroidia</taxon>
        <taxon>Marinilabiliales</taxon>
        <taxon>Prolixibacteraceae</taxon>
        <taxon>Sunxiuqinia</taxon>
    </lineage>
</organism>
<feature type="transmembrane region" description="Helical" evidence="1">
    <location>
        <begin position="34"/>
        <end position="56"/>
    </location>
</feature>
<gene>
    <name evidence="2" type="ORF">DET52_111107</name>
</gene>
<keyword evidence="1" id="KW-1133">Transmembrane helix</keyword>
<proteinExistence type="predicted"/>
<protein>
    <submittedName>
        <fullName evidence="2">Uncharacterized protein</fullName>
    </submittedName>
</protein>
<sequence>MKIKNKLFTWENLIRLSIVIVLILFASRKYSIDSIVVGLLIIFGMAILGASIVRIYQESKGYIKTRKWELSRTKSIFFIFLIVFISMVFLLFLSDEMKKYSFLTVGVILLLLLIYDFLVKTFKKIF</sequence>
<feature type="transmembrane region" description="Helical" evidence="1">
    <location>
        <begin position="12"/>
        <end position="28"/>
    </location>
</feature>
<dbReference type="AlphaFoldDB" id="A0A4R6GNZ6"/>
<reference evidence="2 3" key="1">
    <citation type="submission" date="2019-03" db="EMBL/GenBank/DDBJ databases">
        <title>Freshwater and sediment microbial communities from various areas in North America, analyzing microbe dynamics in response to fracking.</title>
        <authorList>
            <person name="Lamendella R."/>
        </authorList>
    </citation>
    <scope>NUCLEOTIDE SEQUENCE [LARGE SCALE GENOMIC DNA]</scope>
    <source>
        <strain evidence="2 3">114D</strain>
    </source>
</reference>
<keyword evidence="1" id="KW-0472">Membrane</keyword>
<feature type="transmembrane region" description="Helical" evidence="1">
    <location>
        <begin position="76"/>
        <end position="94"/>
    </location>
</feature>
<dbReference type="EMBL" id="SNWI01000011">
    <property type="protein sequence ID" value="TDN96737.1"/>
    <property type="molecule type" value="Genomic_DNA"/>
</dbReference>
<evidence type="ECO:0000256" key="1">
    <source>
        <dbReference type="SAM" id="Phobius"/>
    </source>
</evidence>
<feature type="transmembrane region" description="Helical" evidence="1">
    <location>
        <begin position="100"/>
        <end position="119"/>
    </location>
</feature>
<keyword evidence="1" id="KW-0812">Transmembrane</keyword>
<evidence type="ECO:0000313" key="2">
    <source>
        <dbReference type="EMBL" id="TDN96737.1"/>
    </source>
</evidence>
<evidence type="ECO:0000313" key="3">
    <source>
        <dbReference type="Proteomes" id="UP000294848"/>
    </source>
</evidence>
<comment type="caution">
    <text evidence="2">The sequence shown here is derived from an EMBL/GenBank/DDBJ whole genome shotgun (WGS) entry which is preliminary data.</text>
</comment>
<dbReference type="RefSeq" id="WP_133466676.1">
    <property type="nucleotide sequence ID" value="NZ_SNWI01000011.1"/>
</dbReference>
<name>A0A4R6GNZ6_9BACT</name>
<dbReference type="Proteomes" id="UP000294848">
    <property type="component" value="Unassembled WGS sequence"/>
</dbReference>
<accession>A0A4R6GNZ6</accession>